<evidence type="ECO:0000313" key="10">
    <source>
        <dbReference type="EMBL" id="KAG8540048.1"/>
    </source>
</evidence>
<keyword evidence="11" id="KW-1185">Reference proteome</keyword>
<comment type="caution">
    <text evidence="10">The sequence shown here is derived from an EMBL/GenBank/DDBJ whole genome shotgun (WGS) entry which is preliminary data.</text>
</comment>
<dbReference type="Proteomes" id="UP000824782">
    <property type="component" value="Unassembled WGS sequence"/>
</dbReference>
<evidence type="ECO:0000256" key="2">
    <source>
        <dbReference type="ARBA" id="ARBA00007884"/>
    </source>
</evidence>
<comment type="subcellular location">
    <subcellularLocation>
        <location evidence="1">Mitochondrion</location>
    </subcellularLocation>
</comment>
<dbReference type="InterPro" id="IPR008979">
    <property type="entry name" value="Galactose-bd-like_sf"/>
</dbReference>
<evidence type="ECO:0000256" key="4">
    <source>
        <dbReference type="ARBA" id="ARBA00023128"/>
    </source>
</evidence>
<evidence type="ECO:0000256" key="3">
    <source>
        <dbReference type="ARBA" id="ARBA00020004"/>
    </source>
</evidence>
<evidence type="ECO:0000256" key="6">
    <source>
        <dbReference type="ARBA" id="ARBA00029396"/>
    </source>
</evidence>
<dbReference type="GO" id="GO:0032981">
    <property type="term" value="P:mitochondrial respiratory chain complex I assembly"/>
    <property type="evidence" value="ECO:0007669"/>
    <property type="project" value="TreeGrafter"/>
</dbReference>
<comment type="function">
    <text evidence="6">As part of the MCIA complex, involved in the assembly of the mitochondrial complex I.</text>
</comment>
<keyword evidence="5" id="KW-0143">Chaperone</keyword>
<dbReference type="InterPro" id="IPR013857">
    <property type="entry name" value="NADH-UbQ_OxRdtase-assoc_prot30"/>
</dbReference>
<gene>
    <name evidence="10" type="ORF">GDO81_019926</name>
</gene>
<dbReference type="GO" id="GO:0005739">
    <property type="term" value="C:mitochondrion"/>
    <property type="evidence" value="ECO:0007669"/>
    <property type="project" value="UniProtKB-SubCell"/>
</dbReference>
<comment type="subunit">
    <text evidence="8">Part of the mitochondrial complex I assembly/MCIA complex that comprises at least the core subunits TMEM126B, NDUFAF1, ECSIT and ACAD9 and complement subunits such as COA1 and TMEM186. Interacts with ECSIT. Interacts with ACAD9. At early stages of complex I assembly, it is found in intermediate subcomplexes that contain different subunits including NDUFB6, NDUFA6, NDUFA9, NDUFS3, NDUFS7, ND1, ND2 and ND3. Interacts with TMEM70 and TMEM242.</text>
</comment>
<evidence type="ECO:0000256" key="7">
    <source>
        <dbReference type="ARBA" id="ARBA00031882"/>
    </source>
</evidence>
<dbReference type="GO" id="GO:0006120">
    <property type="term" value="P:mitochondrial electron transport, NADH to ubiquinone"/>
    <property type="evidence" value="ECO:0007669"/>
    <property type="project" value="TreeGrafter"/>
</dbReference>
<dbReference type="EMBL" id="WNYA01011792">
    <property type="protein sequence ID" value="KAG8540048.1"/>
    <property type="molecule type" value="Genomic_DNA"/>
</dbReference>
<reference evidence="10" key="1">
    <citation type="thesis" date="2020" institute="ProQuest LLC" country="789 East Eisenhower Parkway, Ann Arbor, MI, USA">
        <title>Comparative Genomics and Chromosome Evolution.</title>
        <authorList>
            <person name="Mudd A.B."/>
        </authorList>
    </citation>
    <scope>NUCLEOTIDE SEQUENCE</scope>
    <source>
        <strain evidence="10">237g6f4</strain>
        <tissue evidence="10">Blood</tissue>
    </source>
</reference>
<evidence type="ECO:0000256" key="5">
    <source>
        <dbReference type="ARBA" id="ARBA00023186"/>
    </source>
</evidence>
<comment type="similarity">
    <text evidence="2">Belongs to the CIA30 family.</text>
</comment>
<dbReference type="SUPFAM" id="SSF49785">
    <property type="entry name" value="Galactose-binding domain-like"/>
    <property type="match status" value="1"/>
</dbReference>
<dbReference type="GO" id="GO:0051082">
    <property type="term" value="F:unfolded protein binding"/>
    <property type="evidence" value="ECO:0007669"/>
    <property type="project" value="TreeGrafter"/>
</dbReference>
<accession>A0AAV6YVB2</accession>
<feature type="non-terminal residue" evidence="10">
    <location>
        <position position="258"/>
    </location>
</feature>
<keyword evidence="4" id="KW-0496">Mitochondrion</keyword>
<organism evidence="10 11">
    <name type="scientific">Engystomops pustulosus</name>
    <name type="common">Tungara frog</name>
    <name type="synonym">Physalaemus pustulosus</name>
    <dbReference type="NCBI Taxonomy" id="76066"/>
    <lineage>
        <taxon>Eukaryota</taxon>
        <taxon>Metazoa</taxon>
        <taxon>Chordata</taxon>
        <taxon>Craniata</taxon>
        <taxon>Vertebrata</taxon>
        <taxon>Euteleostomi</taxon>
        <taxon>Amphibia</taxon>
        <taxon>Batrachia</taxon>
        <taxon>Anura</taxon>
        <taxon>Neobatrachia</taxon>
        <taxon>Hyloidea</taxon>
        <taxon>Leptodactylidae</taxon>
        <taxon>Leiuperinae</taxon>
        <taxon>Engystomops</taxon>
    </lineage>
</organism>
<dbReference type="Pfam" id="PF08547">
    <property type="entry name" value="CIA30"/>
    <property type="match status" value="1"/>
</dbReference>
<name>A0AAV6YVB2_ENGPU</name>
<dbReference type="AlphaFoldDB" id="A0AAV6YVB2"/>
<proteinExistence type="inferred from homology"/>
<dbReference type="PANTHER" id="PTHR13194:SF18">
    <property type="entry name" value="COMPLEX I INTERMEDIATE-ASSOCIATED PROTEIN 30, MITOCHONDRIAL"/>
    <property type="match status" value="1"/>
</dbReference>
<dbReference type="InterPro" id="IPR039131">
    <property type="entry name" value="NDUFAF1"/>
</dbReference>
<evidence type="ECO:0000256" key="8">
    <source>
        <dbReference type="ARBA" id="ARBA00047124"/>
    </source>
</evidence>
<evidence type="ECO:0000259" key="9">
    <source>
        <dbReference type="Pfam" id="PF08547"/>
    </source>
</evidence>
<feature type="domain" description="NADH:ubiquinone oxidoreductase intermediate-associated protein 30" evidence="9">
    <location>
        <begin position="192"/>
        <end position="255"/>
    </location>
</feature>
<evidence type="ECO:0000313" key="11">
    <source>
        <dbReference type="Proteomes" id="UP000824782"/>
    </source>
</evidence>
<protein>
    <recommendedName>
        <fullName evidence="3">Complex I intermediate-associated protein 30, mitochondrial</fullName>
    </recommendedName>
    <alternativeName>
        <fullName evidence="7">NADH dehydrogenase [ubiquinone] 1 alpha subcomplex assembly factor 1</fullName>
    </alternativeName>
</protein>
<evidence type="ECO:0000256" key="1">
    <source>
        <dbReference type="ARBA" id="ARBA00004173"/>
    </source>
</evidence>
<sequence>MSITSLNASGLGCSVYTPTSVKGSAGTSRYLLESLWHYMCVWVNNIPAQSHADDVISPASCHFLQGSVYRTEDGSGYIVHIGARGWLYPAGHCNTMALSPQMKQGLLLCRNHWTRLHSPALCPVLYSGTYRRPGLPPDQTPFWEKTDFSLRNGVTSLKKHLGLAVKEAVDHLRGPNGKSLREDLLEQTNVVWEFRRPEDLKNWVVSSDVEIGGKSQAYLKLGNNEQTGLFYGVLNNELPRDGETKYSGYCTLRTKPPK</sequence>
<dbReference type="PANTHER" id="PTHR13194">
    <property type="entry name" value="COMPLEX I INTERMEDIATE-ASSOCIATED PROTEIN 30"/>
    <property type="match status" value="1"/>
</dbReference>